<dbReference type="GO" id="GO:0000166">
    <property type="term" value="F:nucleotide binding"/>
    <property type="evidence" value="ECO:0007669"/>
    <property type="project" value="UniProtKB-KW"/>
</dbReference>
<evidence type="ECO:0000256" key="5">
    <source>
        <dbReference type="ARBA" id="ARBA00032644"/>
    </source>
</evidence>
<name>A0A6P7G7C0_DIAVI</name>
<proteinExistence type="inferred from homology"/>
<gene>
    <name evidence="7 8" type="primary">LOC114338550</name>
</gene>
<dbReference type="PANTHER" id="PTHR21340">
    <property type="entry name" value="DIADENOSINE 5,5-P1,P4-TETRAPHOSPHATE PYROPHOSPHOHYDROLASE MUTT"/>
    <property type="match status" value="1"/>
</dbReference>
<comment type="similarity">
    <text evidence="1">Belongs to the Nudix hydrolase family.</text>
</comment>
<dbReference type="GO" id="GO:0004081">
    <property type="term" value="F:bis(5'-nucleosyl)-tetraphosphatase (asymmetrical) activity"/>
    <property type="evidence" value="ECO:0007669"/>
    <property type="project" value="TreeGrafter"/>
</dbReference>
<evidence type="ECO:0000259" key="6">
    <source>
        <dbReference type="PROSITE" id="PS51462"/>
    </source>
</evidence>
<evidence type="ECO:0000313" key="7">
    <source>
        <dbReference type="RefSeq" id="XP_028144953.1"/>
    </source>
</evidence>
<dbReference type="InterPro" id="IPR015797">
    <property type="entry name" value="NUDIX_hydrolase-like_dom_sf"/>
</dbReference>
<dbReference type="GO" id="GO:0006754">
    <property type="term" value="P:ATP biosynthetic process"/>
    <property type="evidence" value="ECO:0007669"/>
    <property type="project" value="TreeGrafter"/>
</dbReference>
<dbReference type="InterPro" id="IPR000086">
    <property type="entry name" value="NUDIX_hydrolase_dom"/>
</dbReference>
<reference evidence="7 8" key="1">
    <citation type="submission" date="2025-04" db="UniProtKB">
        <authorList>
            <consortium name="RefSeq"/>
        </authorList>
    </citation>
    <scope>IDENTIFICATION</scope>
    <source>
        <tissue evidence="7 8">Whole insect</tissue>
    </source>
</reference>
<dbReference type="RefSeq" id="XP_028144954.1">
    <property type="nucleotide sequence ID" value="XM_028289153.1"/>
</dbReference>
<accession>A0A6P7G7C0</accession>
<dbReference type="GO" id="GO:0006167">
    <property type="term" value="P:AMP biosynthetic process"/>
    <property type="evidence" value="ECO:0007669"/>
    <property type="project" value="TreeGrafter"/>
</dbReference>
<protein>
    <recommendedName>
        <fullName evidence="2">Bis(5'-nucleosyl)-tetraphosphatase [asymmetrical]</fullName>
    </recommendedName>
    <alternativeName>
        <fullName evidence="5">Diadenosine 5',5'''-P1,P4-tetraphosphate asymmetrical hydrolase</fullName>
    </alternativeName>
</protein>
<evidence type="ECO:0000256" key="4">
    <source>
        <dbReference type="ARBA" id="ARBA00022801"/>
    </source>
</evidence>
<feature type="domain" description="Nudix hydrolase" evidence="6">
    <location>
        <begin position="1"/>
        <end position="132"/>
    </location>
</feature>
<dbReference type="InterPro" id="IPR051325">
    <property type="entry name" value="Nudix_hydrolase_domain"/>
</dbReference>
<evidence type="ECO:0000256" key="1">
    <source>
        <dbReference type="ARBA" id="ARBA00005582"/>
    </source>
</evidence>
<keyword evidence="3" id="KW-0547">Nucleotide-binding</keyword>
<keyword evidence="4" id="KW-0378">Hydrolase</keyword>
<dbReference type="PANTHER" id="PTHR21340:SF0">
    <property type="entry name" value="BIS(5'-NUCLEOSYL)-TETRAPHOSPHATASE [ASYMMETRICAL]"/>
    <property type="match status" value="1"/>
</dbReference>
<dbReference type="AlphaFoldDB" id="A0A6P7G7C0"/>
<organism evidence="8">
    <name type="scientific">Diabrotica virgifera virgifera</name>
    <name type="common">western corn rootworm</name>
    <dbReference type="NCBI Taxonomy" id="50390"/>
    <lineage>
        <taxon>Eukaryota</taxon>
        <taxon>Metazoa</taxon>
        <taxon>Ecdysozoa</taxon>
        <taxon>Arthropoda</taxon>
        <taxon>Hexapoda</taxon>
        <taxon>Insecta</taxon>
        <taxon>Pterygota</taxon>
        <taxon>Neoptera</taxon>
        <taxon>Endopterygota</taxon>
        <taxon>Coleoptera</taxon>
        <taxon>Polyphaga</taxon>
        <taxon>Cucujiformia</taxon>
        <taxon>Chrysomeloidea</taxon>
        <taxon>Chrysomelidae</taxon>
        <taxon>Galerucinae</taxon>
        <taxon>Diabroticina</taxon>
        <taxon>Diabroticites</taxon>
        <taxon>Diabrotica</taxon>
    </lineage>
</organism>
<dbReference type="OrthoDB" id="276276at2759"/>
<dbReference type="Pfam" id="PF00293">
    <property type="entry name" value="NUDIX"/>
    <property type="match status" value="1"/>
</dbReference>
<evidence type="ECO:0000256" key="2">
    <source>
        <dbReference type="ARBA" id="ARBA00018911"/>
    </source>
</evidence>
<dbReference type="PROSITE" id="PS51462">
    <property type="entry name" value="NUDIX"/>
    <property type="match status" value="1"/>
</dbReference>
<evidence type="ECO:0000313" key="8">
    <source>
        <dbReference type="RefSeq" id="XP_028144954.1"/>
    </source>
</evidence>
<dbReference type="InterPro" id="IPR003565">
    <property type="entry name" value="Tetra_PHTase"/>
</dbReference>
<dbReference type="CDD" id="cd03428">
    <property type="entry name" value="NUDIX_Ap4A_Nudt2"/>
    <property type="match status" value="1"/>
</dbReference>
<evidence type="ECO:0000256" key="3">
    <source>
        <dbReference type="ARBA" id="ARBA00022741"/>
    </source>
</evidence>
<dbReference type="PRINTS" id="PR01405">
    <property type="entry name" value="TETRPHPHTASE"/>
</dbReference>
<dbReference type="SUPFAM" id="SSF55811">
    <property type="entry name" value="Nudix"/>
    <property type="match status" value="1"/>
</dbReference>
<dbReference type="Gene3D" id="3.90.79.10">
    <property type="entry name" value="Nucleoside Triphosphate Pyrophosphohydrolase"/>
    <property type="match status" value="1"/>
</dbReference>
<sequence length="146" mass="16815">MKVAAGFVIFRIVNNIEYLLLQTSYGIHHWTPPKGHVDPGETDIMVTAFRETLEESGLTKDDLKVYEGCKTTLHYKVNNKPKEVHYFLAELIKPNAKVILSDEHQDFKWLGLSEACEIVGYEELQNTLKEFEKCITDKRNQSINSK</sequence>
<dbReference type="RefSeq" id="XP_028144953.1">
    <property type="nucleotide sequence ID" value="XM_028289152.1"/>
</dbReference>